<feature type="domain" description="Septin-type G" evidence="3">
    <location>
        <begin position="230"/>
        <end position="565"/>
    </location>
</feature>
<proteinExistence type="inferred from homology"/>
<evidence type="ECO:0000313" key="5">
    <source>
        <dbReference type="Proteomes" id="UP000799536"/>
    </source>
</evidence>
<protein>
    <recommendedName>
        <fullName evidence="3">Septin-type G domain-containing protein</fullName>
    </recommendedName>
</protein>
<evidence type="ECO:0000256" key="2">
    <source>
        <dbReference type="SAM" id="MobiDB-lite"/>
    </source>
</evidence>
<keyword evidence="5" id="KW-1185">Reference proteome</keyword>
<feature type="compositionally biased region" description="Low complexity" evidence="2">
    <location>
        <begin position="1"/>
        <end position="11"/>
    </location>
</feature>
<dbReference type="PROSITE" id="PS51719">
    <property type="entry name" value="G_SEPTIN"/>
    <property type="match status" value="1"/>
</dbReference>
<feature type="region of interest" description="Disordered" evidence="2">
    <location>
        <begin position="52"/>
        <end position="161"/>
    </location>
</feature>
<sequence>MKTSSGGNVSPPGSPFLPKTSVAGHSRPHSASSHTTPTMFFLRSEAEIEKSFVESTNAESTMRQQDSTYGVESLADTLEAAFGKADKDDGNKSRTLEPSSEETEESKQKSVNISERDSHERPESSKTSQRKQHTRHILSHNSPLTPLTTNTASPVPEWAMSNTPRSVSLQSLRLSDEESVIDEGASQAIISSGEEEEEETEPAESSSFPQLVMPSIQMPSRRPFTTKGKAMGKLKVLVAGEAGLGKTSLIRSIVQLCEDIVHVDPMSPSISGSRLSASKESKPQRRKSQPSGTTQITEIHASTKAYPHWWAESEENRVSHRRKSVGDSVLERNICFVDTPGFGRSSSATKEIIAVVDYVESLLVQNATVGTMDDNDLLGVISGNGGVQVDVVIYLLSPTQDISKDIYYMRRLSSLTNVIPIIAKADSVTLDEILAIKTSILARLQTTSIKPFLFGKQLDDALLEVQGLAASIPPLDSTSSLDSSTEPNSGPLRNPTHPYAISSLLGPDNETMDASLLMSSEYMQPLLPSELAYLVAEIFNPDSISWLRYSAARKFLAWRRHTDLSHHYPVMHGLGRGTHGPPSHSSLGLNGSALNGKNMWVSAWSKLTSTSAFGTDSIISSTTPSGVLVPRPNSPYYVTNSNWNSNLHSPFSASSPSLSHTEGLDHPTDFSLARYYDQMHREEQFAEVRLAKWATDLQRSLRNERERYEELQRMERAKWLLEKVGEEVRDGSIVTSPTNPKGADWAVVRRSNRKEAGDANQRYGRGGRFDTRDPLGLCELGDEFRRKSFVLVKVLGGMSVLGAVVVAVAKACGWESALAPEGGLWSWVTGSTE</sequence>
<feature type="region of interest" description="Disordered" evidence="2">
    <location>
        <begin position="475"/>
        <end position="496"/>
    </location>
</feature>
<feature type="compositionally biased region" description="Polar residues" evidence="2">
    <location>
        <begin position="29"/>
        <end position="38"/>
    </location>
</feature>
<dbReference type="InterPro" id="IPR027417">
    <property type="entry name" value="P-loop_NTPase"/>
</dbReference>
<feature type="compositionally biased region" description="Low complexity" evidence="2">
    <location>
        <begin position="475"/>
        <end position="485"/>
    </location>
</feature>
<comment type="caution">
    <text evidence="4">The sequence shown here is derived from an EMBL/GenBank/DDBJ whole genome shotgun (WGS) entry which is preliminary data.</text>
</comment>
<feature type="region of interest" description="Disordered" evidence="2">
    <location>
        <begin position="268"/>
        <end position="296"/>
    </location>
</feature>
<feature type="compositionally biased region" description="Basic and acidic residues" evidence="2">
    <location>
        <begin position="84"/>
        <end position="95"/>
    </location>
</feature>
<dbReference type="PANTHER" id="PTHR18884">
    <property type="entry name" value="SEPTIN"/>
    <property type="match status" value="1"/>
</dbReference>
<feature type="compositionally biased region" description="Basic residues" evidence="2">
    <location>
        <begin position="128"/>
        <end position="138"/>
    </location>
</feature>
<evidence type="ECO:0000259" key="3">
    <source>
        <dbReference type="PROSITE" id="PS51719"/>
    </source>
</evidence>
<reference evidence="4" key="1">
    <citation type="journal article" date="2020" name="Stud. Mycol.">
        <title>101 Dothideomycetes genomes: a test case for predicting lifestyles and emergence of pathogens.</title>
        <authorList>
            <person name="Haridas S."/>
            <person name="Albert R."/>
            <person name="Binder M."/>
            <person name="Bloem J."/>
            <person name="Labutti K."/>
            <person name="Salamov A."/>
            <person name="Andreopoulos B."/>
            <person name="Baker S."/>
            <person name="Barry K."/>
            <person name="Bills G."/>
            <person name="Bluhm B."/>
            <person name="Cannon C."/>
            <person name="Castanera R."/>
            <person name="Culley D."/>
            <person name="Daum C."/>
            <person name="Ezra D."/>
            <person name="Gonzalez J."/>
            <person name="Henrissat B."/>
            <person name="Kuo A."/>
            <person name="Liang C."/>
            <person name="Lipzen A."/>
            <person name="Lutzoni F."/>
            <person name="Magnuson J."/>
            <person name="Mondo S."/>
            <person name="Nolan M."/>
            <person name="Ohm R."/>
            <person name="Pangilinan J."/>
            <person name="Park H.-J."/>
            <person name="Ramirez L."/>
            <person name="Alfaro M."/>
            <person name="Sun H."/>
            <person name="Tritt A."/>
            <person name="Yoshinaga Y."/>
            <person name="Zwiers L.-H."/>
            <person name="Turgeon B."/>
            <person name="Goodwin S."/>
            <person name="Spatafora J."/>
            <person name="Crous P."/>
            <person name="Grigoriev I."/>
        </authorList>
    </citation>
    <scope>NUCLEOTIDE SEQUENCE</scope>
    <source>
        <strain evidence="4">ATCC 74209</strain>
    </source>
</reference>
<organism evidence="4 5">
    <name type="scientific">Delitschia confertaspora ATCC 74209</name>
    <dbReference type="NCBI Taxonomy" id="1513339"/>
    <lineage>
        <taxon>Eukaryota</taxon>
        <taxon>Fungi</taxon>
        <taxon>Dikarya</taxon>
        <taxon>Ascomycota</taxon>
        <taxon>Pezizomycotina</taxon>
        <taxon>Dothideomycetes</taxon>
        <taxon>Pleosporomycetidae</taxon>
        <taxon>Pleosporales</taxon>
        <taxon>Delitschiaceae</taxon>
        <taxon>Delitschia</taxon>
    </lineage>
</organism>
<feature type="compositionally biased region" description="Polar residues" evidence="2">
    <location>
        <begin position="53"/>
        <end position="70"/>
    </location>
</feature>
<dbReference type="InterPro" id="IPR030379">
    <property type="entry name" value="G_SEPTIN_dom"/>
</dbReference>
<keyword evidence="1" id="KW-0342">GTP-binding</keyword>
<dbReference type="SUPFAM" id="SSF52540">
    <property type="entry name" value="P-loop containing nucleoside triphosphate hydrolases"/>
    <property type="match status" value="1"/>
</dbReference>
<accession>A0A9P4JES8</accession>
<evidence type="ECO:0000313" key="4">
    <source>
        <dbReference type="EMBL" id="KAF2197820.1"/>
    </source>
</evidence>
<dbReference type="EMBL" id="ML994195">
    <property type="protein sequence ID" value="KAF2197820.1"/>
    <property type="molecule type" value="Genomic_DNA"/>
</dbReference>
<feature type="compositionally biased region" description="Basic and acidic residues" evidence="2">
    <location>
        <begin position="114"/>
        <end position="124"/>
    </location>
</feature>
<feature type="region of interest" description="Disordered" evidence="2">
    <location>
        <begin position="1"/>
        <end position="40"/>
    </location>
</feature>
<comment type="similarity">
    <text evidence="1">Belongs to the TRAFAC class TrmE-Era-EngA-EngB-Septin-like GTPase superfamily. Septin GTPase family.</text>
</comment>
<dbReference type="Pfam" id="PF00735">
    <property type="entry name" value="Septin"/>
    <property type="match status" value="1"/>
</dbReference>
<dbReference type="GO" id="GO:0005525">
    <property type="term" value="F:GTP binding"/>
    <property type="evidence" value="ECO:0007669"/>
    <property type="project" value="UniProtKB-KW"/>
</dbReference>
<dbReference type="Proteomes" id="UP000799536">
    <property type="component" value="Unassembled WGS sequence"/>
</dbReference>
<feature type="compositionally biased region" description="Polar residues" evidence="2">
    <location>
        <begin position="139"/>
        <end position="153"/>
    </location>
</feature>
<name>A0A9P4JES8_9PLEO</name>
<dbReference type="Gene3D" id="3.40.50.300">
    <property type="entry name" value="P-loop containing nucleotide triphosphate hydrolases"/>
    <property type="match status" value="1"/>
</dbReference>
<dbReference type="OrthoDB" id="4150765at2759"/>
<evidence type="ECO:0000256" key="1">
    <source>
        <dbReference type="RuleBase" id="RU004560"/>
    </source>
</evidence>
<keyword evidence="1" id="KW-0547">Nucleotide-binding</keyword>
<gene>
    <name evidence="4" type="ORF">GQ43DRAFT_423752</name>
</gene>
<dbReference type="AlphaFoldDB" id="A0A9P4JES8"/>